<sequence length="218" mass="24457">MRTPSLGSYENPLAQEMGQRLSELFPRRWILEQAKASGFVERVRTLDPMVFFLHLVLAFGSSSRLCLLQLHRSHQKVAPDRMTWPAFYDRFTPERLEFLKRGLERAMARVVFEALPARATESLEACDIREIIAIDSTLIPLHPDLAESFPDARSTTCPAAAKLNVQLGLLNRAPRVFSVPLGQDGRKPPPADGGVDGRAPAPFRPGVFQDRTLQGNRR</sequence>
<dbReference type="Proteomes" id="UP000682204">
    <property type="component" value="Chromosome"/>
</dbReference>
<organism evidence="1 2">
    <name type="scientific">Aminirod propionatiphilus</name>
    <dbReference type="NCBI Taxonomy" id="3415223"/>
    <lineage>
        <taxon>Bacteria</taxon>
        <taxon>Thermotogati</taxon>
        <taxon>Synergistota</taxon>
        <taxon>Synergistia</taxon>
        <taxon>Synergistales</taxon>
        <taxon>Aminiphilaceae</taxon>
        <taxon>Aminirod</taxon>
    </lineage>
</organism>
<reference evidence="1" key="1">
    <citation type="submission" date="2021-05" db="EMBL/GenBank/DDBJ databases">
        <title>An isolated secondary fermenter in methanogenic hydrocarbon-degrading communities.</title>
        <authorList>
            <person name="Liu Y.-F."/>
            <person name="Liu Z.-l."/>
        </authorList>
    </citation>
    <scope>NUCLEOTIDE SEQUENCE</scope>
    <source>
        <strain evidence="1">L-13</strain>
    </source>
</reference>
<evidence type="ECO:0000313" key="2">
    <source>
        <dbReference type="Proteomes" id="UP000682204"/>
    </source>
</evidence>
<evidence type="ECO:0000313" key="1">
    <source>
        <dbReference type="EMBL" id="QVL36757.1"/>
    </source>
</evidence>
<protein>
    <submittedName>
        <fullName evidence="1">Uncharacterized protein</fullName>
    </submittedName>
</protein>
<gene>
    <name evidence="1" type="ORF">KIH16_02925</name>
</gene>
<accession>A0ACD1DX17</accession>
<dbReference type="EMBL" id="CP074691">
    <property type="protein sequence ID" value="QVL36757.1"/>
    <property type="molecule type" value="Genomic_DNA"/>
</dbReference>
<keyword evidence="2" id="KW-1185">Reference proteome</keyword>
<name>A0ACD1DX17_9BACT</name>
<proteinExistence type="predicted"/>